<dbReference type="RefSeq" id="WP_085071925.1">
    <property type="nucleotide sequence ID" value="NZ_CP019706.1"/>
</dbReference>
<dbReference type="Gene3D" id="3.40.50.880">
    <property type="match status" value="1"/>
</dbReference>
<reference evidence="2 3" key="1">
    <citation type="submission" date="2017-02" db="EMBL/GenBank/DDBJ databases">
        <title>Complete genome sequence of the drought resistance-promoting endophyte Pantoea alhagi LTYR-11Z.</title>
        <authorList>
            <person name="Zhang L."/>
        </authorList>
    </citation>
    <scope>NUCLEOTIDE SEQUENCE [LARGE SCALE GENOMIC DNA]</scope>
    <source>
        <strain evidence="2 3">LTYR-11Z</strain>
    </source>
</reference>
<sequence>MTCTQHPLAIIQLERPPAPVRERIGEQARWFIDALDLTPHDYIICRPDLGETLPEFSAISGAILSGSWAMVTDHAEWSERTAAWLRAAMEQALPLFGVCYGHQLMAYALGGEVGDNPRGWERGALPIALQPGTQSDPLLQALPSRFSVWLSHRQTVLTPPPGARVLARSDGDDCQIIRYGPHALSVQFHPEFDAHIMQACLPEGADFNPAAQPDTHQPRLILQRFWQSLRQREQLSA</sequence>
<feature type="domain" description="Glutamine amidotransferase" evidence="1">
    <location>
        <begin position="56"/>
        <end position="194"/>
    </location>
</feature>
<dbReference type="NCBIfam" id="NF006562">
    <property type="entry name" value="PRK09065.1"/>
    <property type="match status" value="1"/>
</dbReference>
<dbReference type="KEGG" id="palh:B1H58_18705"/>
<dbReference type="InterPro" id="IPR044992">
    <property type="entry name" value="ChyE-like"/>
</dbReference>
<evidence type="ECO:0000313" key="2">
    <source>
        <dbReference type="EMBL" id="ARJ43879.1"/>
    </source>
</evidence>
<dbReference type="PROSITE" id="PS51273">
    <property type="entry name" value="GATASE_TYPE_1"/>
    <property type="match status" value="1"/>
</dbReference>
<evidence type="ECO:0000313" key="3">
    <source>
        <dbReference type="Proteomes" id="UP000192900"/>
    </source>
</evidence>
<dbReference type="Pfam" id="PF00117">
    <property type="entry name" value="GATase"/>
    <property type="match status" value="1"/>
</dbReference>
<dbReference type="InterPro" id="IPR017926">
    <property type="entry name" value="GATASE"/>
</dbReference>
<dbReference type="PANTHER" id="PTHR42695:SF5">
    <property type="entry name" value="GLUTAMINE AMIDOTRANSFERASE YLR126C-RELATED"/>
    <property type="match status" value="1"/>
</dbReference>
<evidence type="ECO:0000259" key="1">
    <source>
        <dbReference type="Pfam" id="PF00117"/>
    </source>
</evidence>
<dbReference type="Proteomes" id="UP000192900">
    <property type="component" value="Chromosome"/>
</dbReference>
<proteinExistence type="predicted"/>
<dbReference type="InterPro" id="IPR029062">
    <property type="entry name" value="Class_I_gatase-like"/>
</dbReference>
<dbReference type="AlphaFoldDB" id="A0A1W6B9Y9"/>
<gene>
    <name evidence="2" type="ORF">B1H58_18705</name>
</gene>
<keyword evidence="3" id="KW-1185">Reference proteome</keyword>
<dbReference type="GO" id="GO:0005829">
    <property type="term" value="C:cytosol"/>
    <property type="evidence" value="ECO:0007669"/>
    <property type="project" value="TreeGrafter"/>
</dbReference>
<dbReference type="PANTHER" id="PTHR42695">
    <property type="entry name" value="GLUTAMINE AMIDOTRANSFERASE YLR126C-RELATED"/>
    <property type="match status" value="1"/>
</dbReference>
<accession>A0A1W6B9Y9</accession>
<dbReference type="EMBL" id="CP019706">
    <property type="protein sequence ID" value="ARJ43879.1"/>
    <property type="molecule type" value="Genomic_DNA"/>
</dbReference>
<dbReference type="STRING" id="1891675.B1H58_18705"/>
<organism evidence="2 3">
    <name type="scientific">Pantoea alhagi</name>
    <dbReference type="NCBI Taxonomy" id="1891675"/>
    <lineage>
        <taxon>Bacteria</taxon>
        <taxon>Pseudomonadati</taxon>
        <taxon>Pseudomonadota</taxon>
        <taxon>Gammaproteobacteria</taxon>
        <taxon>Enterobacterales</taxon>
        <taxon>Erwiniaceae</taxon>
        <taxon>Pantoea</taxon>
    </lineage>
</organism>
<dbReference type="CDD" id="cd01741">
    <property type="entry name" value="GATase1_1"/>
    <property type="match status" value="1"/>
</dbReference>
<protein>
    <submittedName>
        <fullName evidence="2">GMP synthase</fullName>
    </submittedName>
</protein>
<dbReference type="OrthoDB" id="9813383at2"/>
<dbReference type="SUPFAM" id="SSF52317">
    <property type="entry name" value="Class I glutamine amidotransferase-like"/>
    <property type="match status" value="1"/>
</dbReference>
<name>A0A1W6B9Y9_9GAMM</name>